<evidence type="ECO:0000313" key="2">
    <source>
        <dbReference type="Proteomes" id="UP000015105"/>
    </source>
</evidence>
<dbReference type="EnsemblPlants" id="AET6Gv20927000.2">
    <property type="protein sequence ID" value="AET6Gv20927000.2"/>
    <property type="gene ID" value="AET6Gv20927000"/>
</dbReference>
<proteinExistence type="predicted"/>
<organism evidence="1 2">
    <name type="scientific">Aegilops tauschii subsp. strangulata</name>
    <name type="common">Goatgrass</name>
    <dbReference type="NCBI Taxonomy" id="200361"/>
    <lineage>
        <taxon>Eukaryota</taxon>
        <taxon>Viridiplantae</taxon>
        <taxon>Streptophyta</taxon>
        <taxon>Embryophyta</taxon>
        <taxon>Tracheophyta</taxon>
        <taxon>Spermatophyta</taxon>
        <taxon>Magnoliopsida</taxon>
        <taxon>Liliopsida</taxon>
        <taxon>Poales</taxon>
        <taxon>Poaceae</taxon>
        <taxon>BOP clade</taxon>
        <taxon>Pooideae</taxon>
        <taxon>Triticodae</taxon>
        <taxon>Triticeae</taxon>
        <taxon>Triticinae</taxon>
        <taxon>Aegilops</taxon>
    </lineage>
</organism>
<protein>
    <submittedName>
        <fullName evidence="1">Uncharacterized protein</fullName>
    </submittedName>
</protein>
<dbReference type="EnsemblPlants" id="AET6Gv20927000.8">
    <property type="protein sequence ID" value="AET6Gv20927000.8"/>
    <property type="gene ID" value="AET6Gv20927000"/>
</dbReference>
<reference evidence="2" key="2">
    <citation type="journal article" date="2017" name="Nat. Plants">
        <title>The Aegilops tauschii genome reveals multiple impacts of transposons.</title>
        <authorList>
            <person name="Zhao G."/>
            <person name="Zou C."/>
            <person name="Li K."/>
            <person name="Wang K."/>
            <person name="Li T."/>
            <person name="Gao L."/>
            <person name="Zhang X."/>
            <person name="Wang H."/>
            <person name="Yang Z."/>
            <person name="Liu X."/>
            <person name="Jiang W."/>
            <person name="Mao L."/>
            <person name="Kong X."/>
            <person name="Jiao Y."/>
            <person name="Jia J."/>
        </authorList>
    </citation>
    <scope>NUCLEOTIDE SEQUENCE [LARGE SCALE GENOMIC DNA]</scope>
    <source>
        <strain evidence="2">cv. AL8/78</strain>
    </source>
</reference>
<sequence length="53" mass="6077">METDMSLSQVLGDIKNDSSWWGLRLKDAVANGLSWDAKCYAIHWEAYSCIRKL</sequence>
<name>A0A453PZD6_AEGTS</name>
<dbReference type="Gramene" id="AET6Gv20927000.13">
    <property type="protein sequence ID" value="AET6Gv20927000.13"/>
    <property type="gene ID" value="AET6Gv20927000"/>
</dbReference>
<dbReference type="Proteomes" id="UP000015105">
    <property type="component" value="Chromosome 6D"/>
</dbReference>
<dbReference type="Gramene" id="AET6Gv20927000.1">
    <property type="protein sequence ID" value="AET6Gv20927000.1"/>
    <property type="gene ID" value="AET6Gv20927000"/>
</dbReference>
<reference evidence="1" key="4">
    <citation type="submission" date="2019-03" db="UniProtKB">
        <authorList>
            <consortium name="EnsemblPlants"/>
        </authorList>
    </citation>
    <scope>IDENTIFICATION</scope>
</reference>
<dbReference type="Gramene" id="AET6Gv20927000.8">
    <property type="protein sequence ID" value="AET6Gv20927000.8"/>
    <property type="gene ID" value="AET6Gv20927000"/>
</dbReference>
<reference evidence="2" key="1">
    <citation type="journal article" date="2014" name="Science">
        <title>Ancient hybridizations among the ancestral genomes of bread wheat.</title>
        <authorList>
            <consortium name="International Wheat Genome Sequencing Consortium,"/>
            <person name="Marcussen T."/>
            <person name="Sandve S.R."/>
            <person name="Heier L."/>
            <person name="Spannagl M."/>
            <person name="Pfeifer M."/>
            <person name="Jakobsen K.S."/>
            <person name="Wulff B.B."/>
            <person name="Steuernagel B."/>
            <person name="Mayer K.F."/>
            <person name="Olsen O.A."/>
        </authorList>
    </citation>
    <scope>NUCLEOTIDE SEQUENCE [LARGE SCALE GENOMIC DNA]</scope>
    <source>
        <strain evidence="2">cv. AL8/78</strain>
    </source>
</reference>
<dbReference type="EnsemblPlants" id="AET6Gv20927000.13">
    <property type="protein sequence ID" value="AET6Gv20927000.13"/>
    <property type="gene ID" value="AET6Gv20927000"/>
</dbReference>
<reference evidence="1" key="5">
    <citation type="journal article" date="2021" name="G3 (Bethesda)">
        <title>Aegilops tauschii genome assembly Aet v5.0 features greater sequence contiguity and improved annotation.</title>
        <authorList>
            <person name="Wang L."/>
            <person name="Zhu T."/>
            <person name="Rodriguez J.C."/>
            <person name="Deal K.R."/>
            <person name="Dubcovsky J."/>
            <person name="McGuire P.E."/>
            <person name="Lux T."/>
            <person name="Spannagl M."/>
            <person name="Mayer K.F.X."/>
            <person name="Baldrich P."/>
            <person name="Meyers B.C."/>
            <person name="Huo N."/>
            <person name="Gu Y.Q."/>
            <person name="Zhou H."/>
            <person name="Devos K.M."/>
            <person name="Bennetzen J.L."/>
            <person name="Unver T."/>
            <person name="Budak H."/>
            <person name="Gulick P.J."/>
            <person name="Galiba G."/>
            <person name="Kalapos B."/>
            <person name="Nelson D.R."/>
            <person name="Li P."/>
            <person name="You F.M."/>
            <person name="Luo M.C."/>
            <person name="Dvorak J."/>
        </authorList>
    </citation>
    <scope>NUCLEOTIDE SEQUENCE [LARGE SCALE GENOMIC DNA]</scope>
    <source>
        <strain evidence="1">cv. AL8/78</strain>
    </source>
</reference>
<dbReference type="Gramene" id="AET6Gv20927000.11">
    <property type="protein sequence ID" value="AET6Gv20927000.11"/>
    <property type="gene ID" value="AET6Gv20927000"/>
</dbReference>
<keyword evidence="2" id="KW-1185">Reference proteome</keyword>
<dbReference type="AlphaFoldDB" id="A0A453PZD6"/>
<dbReference type="Gramene" id="AET6Gv20927000.2">
    <property type="protein sequence ID" value="AET6Gv20927000.2"/>
    <property type="gene ID" value="AET6Gv20927000"/>
</dbReference>
<evidence type="ECO:0000313" key="1">
    <source>
        <dbReference type="EnsemblPlants" id="AET6Gv20927000.11"/>
    </source>
</evidence>
<dbReference type="EnsemblPlants" id="AET6Gv20927000.1">
    <property type="protein sequence ID" value="AET6Gv20927000.1"/>
    <property type="gene ID" value="AET6Gv20927000"/>
</dbReference>
<accession>A0A453PZD6</accession>
<dbReference type="EnsemblPlants" id="AET6Gv20927000.11">
    <property type="protein sequence ID" value="AET6Gv20927000.11"/>
    <property type="gene ID" value="AET6Gv20927000"/>
</dbReference>
<reference evidence="1" key="3">
    <citation type="journal article" date="2017" name="Nature">
        <title>Genome sequence of the progenitor of the wheat D genome Aegilops tauschii.</title>
        <authorList>
            <person name="Luo M.C."/>
            <person name="Gu Y.Q."/>
            <person name="Puiu D."/>
            <person name="Wang H."/>
            <person name="Twardziok S.O."/>
            <person name="Deal K.R."/>
            <person name="Huo N."/>
            <person name="Zhu T."/>
            <person name="Wang L."/>
            <person name="Wang Y."/>
            <person name="McGuire P.E."/>
            <person name="Liu S."/>
            <person name="Long H."/>
            <person name="Ramasamy R.K."/>
            <person name="Rodriguez J.C."/>
            <person name="Van S.L."/>
            <person name="Yuan L."/>
            <person name="Wang Z."/>
            <person name="Xia Z."/>
            <person name="Xiao L."/>
            <person name="Anderson O.D."/>
            <person name="Ouyang S."/>
            <person name="Liang Y."/>
            <person name="Zimin A.V."/>
            <person name="Pertea G."/>
            <person name="Qi P."/>
            <person name="Bennetzen J.L."/>
            <person name="Dai X."/>
            <person name="Dawson M.W."/>
            <person name="Muller H.G."/>
            <person name="Kugler K."/>
            <person name="Rivarola-Duarte L."/>
            <person name="Spannagl M."/>
            <person name="Mayer K.F.X."/>
            <person name="Lu F.H."/>
            <person name="Bevan M.W."/>
            <person name="Leroy P."/>
            <person name="Li P."/>
            <person name="You F.M."/>
            <person name="Sun Q."/>
            <person name="Liu Z."/>
            <person name="Lyons E."/>
            <person name="Wicker T."/>
            <person name="Salzberg S.L."/>
            <person name="Devos K.M."/>
            <person name="Dvorak J."/>
        </authorList>
    </citation>
    <scope>NUCLEOTIDE SEQUENCE [LARGE SCALE GENOMIC DNA]</scope>
    <source>
        <strain evidence="1">cv. AL8/78</strain>
    </source>
</reference>